<dbReference type="OrthoDB" id="6079689at2759"/>
<proteinExistence type="inferred from homology"/>
<evidence type="ECO:0000313" key="6">
    <source>
        <dbReference type="EMBL" id="KAF7723883.1"/>
    </source>
</evidence>
<feature type="binding site" evidence="5">
    <location>
        <position position="7"/>
    </location>
    <ligand>
        <name>a divalent metal cation</name>
        <dbReference type="ChEBI" id="CHEBI:60240"/>
        <label>1</label>
    </ligand>
</feature>
<evidence type="ECO:0000313" key="7">
    <source>
        <dbReference type="Proteomes" id="UP000605846"/>
    </source>
</evidence>
<dbReference type="PROSITE" id="PS01091">
    <property type="entry name" value="TATD_3"/>
    <property type="match status" value="1"/>
</dbReference>
<feature type="binding site" evidence="5">
    <location>
        <position position="217"/>
    </location>
    <ligand>
        <name>a divalent metal cation</name>
        <dbReference type="ChEBI" id="CHEBI:60240"/>
        <label>1</label>
    </ligand>
</feature>
<dbReference type="InterPro" id="IPR018228">
    <property type="entry name" value="DNase_TatD-rel_CS"/>
</dbReference>
<dbReference type="PIRSF" id="PIRSF005902">
    <property type="entry name" value="DNase_TatD"/>
    <property type="match status" value="1"/>
</dbReference>
<organism evidence="6 7">
    <name type="scientific">Apophysomyces ossiformis</name>
    <dbReference type="NCBI Taxonomy" id="679940"/>
    <lineage>
        <taxon>Eukaryota</taxon>
        <taxon>Fungi</taxon>
        <taxon>Fungi incertae sedis</taxon>
        <taxon>Mucoromycota</taxon>
        <taxon>Mucoromycotina</taxon>
        <taxon>Mucoromycetes</taxon>
        <taxon>Mucorales</taxon>
        <taxon>Mucorineae</taxon>
        <taxon>Mucoraceae</taxon>
        <taxon>Apophysomyces</taxon>
    </lineage>
</organism>
<evidence type="ECO:0000256" key="5">
    <source>
        <dbReference type="PIRSR" id="PIRSR005902-1"/>
    </source>
</evidence>
<evidence type="ECO:0000256" key="2">
    <source>
        <dbReference type="ARBA" id="ARBA00022723"/>
    </source>
</evidence>
<dbReference type="PANTHER" id="PTHR46317">
    <property type="entry name" value="HYDROLASE OF PHP SUPERFAMILY-RELATED PROTEIN"/>
    <property type="match status" value="1"/>
</dbReference>
<feature type="binding site" evidence="5">
    <location>
        <position position="181"/>
    </location>
    <ligand>
        <name>a divalent metal cation</name>
        <dbReference type="ChEBI" id="CHEBI:60240"/>
        <label>2</label>
    </ligand>
</feature>
<feature type="binding site" evidence="5">
    <location>
        <position position="5"/>
    </location>
    <ligand>
        <name>a divalent metal cation</name>
        <dbReference type="ChEBI" id="CHEBI:60240"/>
        <label>1</label>
    </ligand>
</feature>
<dbReference type="InterPro" id="IPR001130">
    <property type="entry name" value="TatD-like"/>
</dbReference>
<comment type="similarity">
    <text evidence="1">Belongs to the metallo-dependent hydrolases superfamily. TatD-type hydrolase family.</text>
</comment>
<keyword evidence="2 5" id="KW-0479">Metal-binding</keyword>
<dbReference type="AlphaFoldDB" id="A0A8H7BJK0"/>
<dbReference type="Gene3D" id="3.20.20.140">
    <property type="entry name" value="Metal-dependent hydrolases"/>
    <property type="match status" value="1"/>
</dbReference>
<name>A0A8H7BJK0_9FUNG</name>
<feature type="binding site" evidence="5">
    <location>
        <position position="109"/>
    </location>
    <ligand>
        <name>a divalent metal cation</name>
        <dbReference type="ChEBI" id="CHEBI:60240"/>
        <label>1</label>
    </ligand>
</feature>
<comment type="function">
    <text evidence="4">Exhibits 3'-exonuclease activities and apurinic/apyrimidinic (AP) endonuclease (in vitro). Show preferential AP endonuclease activity on double-stranded DNA substrates and 3'- exonuclease activity on single-stranded DNA.</text>
</comment>
<dbReference type="GO" id="GO:0046872">
    <property type="term" value="F:metal ion binding"/>
    <property type="evidence" value="ECO:0007669"/>
    <property type="project" value="UniProtKB-KW"/>
</dbReference>
<dbReference type="GO" id="GO:0016788">
    <property type="term" value="F:hydrolase activity, acting on ester bonds"/>
    <property type="evidence" value="ECO:0007669"/>
    <property type="project" value="InterPro"/>
</dbReference>
<keyword evidence="3" id="KW-0378">Hydrolase</keyword>
<dbReference type="SUPFAM" id="SSF51556">
    <property type="entry name" value="Metallo-dependent hydrolases"/>
    <property type="match status" value="1"/>
</dbReference>
<reference evidence="6" key="1">
    <citation type="submission" date="2020-01" db="EMBL/GenBank/DDBJ databases">
        <title>Genome Sequencing of Three Apophysomyces-Like Fungal Strains Confirms a Novel Fungal Genus in the Mucoromycota with divergent Burkholderia-like Endosymbiotic Bacteria.</title>
        <authorList>
            <person name="Stajich J.E."/>
            <person name="Macias A.M."/>
            <person name="Carter-House D."/>
            <person name="Lovett B."/>
            <person name="Kasson L.R."/>
            <person name="Berry K."/>
            <person name="Grigoriev I."/>
            <person name="Chang Y."/>
            <person name="Spatafora J."/>
            <person name="Kasson M.T."/>
        </authorList>
    </citation>
    <scope>NUCLEOTIDE SEQUENCE</scope>
    <source>
        <strain evidence="6">NRRL A-21654</strain>
    </source>
</reference>
<keyword evidence="7" id="KW-1185">Reference proteome</keyword>
<dbReference type="EMBL" id="JABAYA010000137">
    <property type="protein sequence ID" value="KAF7723883.1"/>
    <property type="molecule type" value="Genomic_DNA"/>
</dbReference>
<evidence type="ECO:0000256" key="3">
    <source>
        <dbReference type="ARBA" id="ARBA00022801"/>
    </source>
</evidence>
<dbReference type="Proteomes" id="UP000605846">
    <property type="component" value="Unassembled WGS sequence"/>
</dbReference>
<gene>
    <name evidence="6" type="primary">TATDN3</name>
    <name evidence="6" type="ORF">EC973_001555</name>
</gene>
<dbReference type="PANTHER" id="PTHR46317:SF1">
    <property type="entry name" value="HYDROLASE, TATD FAMILY"/>
    <property type="match status" value="1"/>
</dbReference>
<dbReference type="Pfam" id="PF01026">
    <property type="entry name" value="TatD_DNase"/>
    <property type="match status" value="1"/>
</dbReference>
<evidence type="ECO:0000256" key="4">
    <source>
        <dbReference type="ARBA" id="ARBA00093287"/>
    </source>
</evidence>
<protein>
    <submittedName>
        <fullName evidence="6">Putative deoxyribonuclease tatdn3</fullName>
    </submittedName>
</protein>
<comment type="caution">
    <text evidence="6">The sequence shown here is derived from an EMBL/GenBank/DDBJ whole genome shotgun (WGS) entry which is preliminary data.</text>
</comment>
<evidence type="ECO:0000256" key="1">
    <source>
        <dbReference type="ARBA" id="ARBA00009275"/>
    </source>
</evidence>
<dbReference type="InterPro" id="IPR032466">
    <property type="entry name" value="Metal_Hydrolase"/>
</dbReference>
<sequence>MIDVHAHINSHNFPPAGDTKTLDLIISAAKNAGVQHVVSVSESIHDAPDIIQVARNSNGFIWPAVGLHPVQPLSKEDKRERSVTIQDLELFEPFLNEAISTKEIYCVGEVGLDFSPHIISKNQNNSSEFSEEQLKDIQREVFRRQVLMAMQADLPVNGVVREESGRSRVLVQIVEEVACLHCMNRYYFSVPPSIVRSPQKQTLVKNIDLTHLLLETDSPALGPERGVDNEPANILIAAEEIARIKKVTVEEVVCTI</sequence>
<accession>A0A8H7BJK0</accession>